<dbReference type="RefSeq" id="XP_036263114.1">
    <property type="nucleotide sequence ID" value="XM_036407407.1"/>
</dbReference>
<proteinExistence type="predicted"/>
<evidence type="ECO:0000313" key="1">
    <source>
        <dbReference type="EMBL" id="CEG39512.1"/>
    </source>
</evidence>
<dbReference type="EMBL" id="CCYD01000428">
    <property type="protein sequence ID" value="CEG39512.1"/>
    <property type="molecule type" value="Genomic_DNA"/>
</dbReference>
<sequence length="153" mass="17287">MSTSMKQFHTPSLELPNMNKDETNIVYVNIGGYHTPTACFVKAPTSLAYCPLYFFLSSSPNGQRSTWNLEKVVNNAAEMDSIATHEVKSDKIIAFLIFQPFLCPRLIYKKINTFFIVACEAVERNVVGYLDNDFDKEFENESAFKGGEHGQVL</sequence>
<name>A0A0P1AEL3_PLAHL</name>
<organism evidence="1 2">
    <name type="scientific">Plasmopara halstedii</name>
    <name type="common">Downy mildew of sunflower</name>
    <dbReference type="NCBI Taxonomy" id="4781"/>
    <lineage>
        <taxon>Eukaryota</taxon>
        <taxon>Sar</taxon>
        <taxon>Stramenopiles</taxon>
        <taxon>Oomycota</taxon>
        <taxon>Peronosporomycetes</taxon>
        <taxon>Peronosporales</taxon>
        <taxon>Peronosporaceae</taxon>
        <taxon>Plasmopara</taxon>
    </lineage>
</organism>
<accession>A0A0P1AEL3</accession>
<dbReference type="AlphaFoldDB" id="A0A0P1AEL3"/>
<keyword evidence="2" id="KW-1185">Reference proteome</keyword>
<dbReference type="GeneID" id="59053073"/>
<protein>
    <submittedName>
        <fullName evidence="1">Uncharacterized protein</fullName>
    </submittedName>
</protein>
<dbReference type="Proteomes" id="UP000054928">
    <property type="component" value="Unassembled WGS sequence"/>
</dbReference>
<reference evidence="2" key="1">
    <citation type="submission" date="2014-09" db="EMBL/GenBank/DDBJ databases">
        <authorList>
            <person name="Sharma Rahul"/>
            <person name="Thines Marco"/>
        </authorList>
    </citation>
    <scope>NUCLEOTIDE SEQUENCE [LARGE SCALE GENOMIC DNA]</scope>
</reference>
<evidence type="ECO:0000313" key="2">
    <source>
        <dbReference type="Proteomes" id="UP000054928"/>
    </source>
</evidence>